<organism evidence="2 3">
    <name type="scientific">Dokdonella fugitiva</name>
    <dbReference type="NCBI Taxonomy" id="328517"/>
    <lineage>
        <taxon>Bacteria</taxon>
        <taxon>Pseudomonadati</taxon>
        <taxon>Pseudomonadota</taxon>
        <taxon>Gammaproteobacteria</taxon>
        <taxon>Lysobacterales</taxon>
        <taxon>Rhodanobacteraceae</taxon>
        <taxon>Dokdonella</taxon>
    </lineage>
</organism>
<sequence>MNRFALVVLLAAPAMSGMALADGCRVTGTVYDADGRPLRSAVLRLVDIETRQSAFSAADTKAGFSFDAVAPADIGRYRIDVLSAPTTVTGSRIPTRSILGTTPTFACGSGQLARQDVRVQAD</sequence>
<feature type="signal peptide" evidence="1">
    <location>
        <begin position="1"/>
        <end position="21"/>
    </location>
</feature>
<dbReference type="AlphaFoldDB" id="A0A839F0V0"/>
<accession>A0A839F0V0</accession>
<gene>
    <name evidence="2" type="ORF">FHW12_002796</name>
</gene>
<protein>
    <recommendedName>
        <fullName evidence="4">Carboxypeptidase family protein</fullName>
    </recommendedName>
</protein>
<dbReference type="EMBL" id="JACGXL010000004">
    <property type="protein sequence ID" value="MBA8888563.1"/>
    <property type="molecule type" value="Genomic_DNA"/>
</dbReference>
<proteinExistence type="predicted"/>
<comment type="caution">
    <text evidence="2">The sequence shown here is derived from an EMBL/GenBank/DDBJ whole genome shotgun (WGS) entry which is preliminary data.</text>
</comment>
<keyword evidence="3" id="KW-1185">Reference proteome</keyword>
<evidence type="ECO:0000256" key="1">
    <source>
        <dbReference type="SAM" id="SignalP"/>
    </source>
</evidence>
<keyword evidence="1" id="KW-0732">Signal</keyword>
<evidence type="ECO:0008006" key="4">
    <source>
        <dbReference type="Google" id="ProtNLM"/>
    </source>
</evidence>
<evidence type="ECO:0000313" key="2">
    <source>
        <dbReference type="EMBL" id="MBA8888563.1"/>
    </source>
</evidence>
<dbReference type="Proteomes" id="UP000550401">
    <property type="component" value="Unassembled WGS sequence"/>
</dbReference>
<name>A0A839F0V0_9GAMM</name>
<dbReference type="RefSeq" id="WP_182531607.1">
    <property type="nucleotide sequence ID" value="NZ_JACGXL010000004.1"/>
</dbReference>
<dbReference type="InterPro" id="IPR008969">
    <property type="entry name" value="CarboxyPept-like_regulatory"/>
</dbReference>
<dbReference type="SUPFAM" id="SSF49464">
    <property type="entry name" value="Carboxypeptidase regulatory domain-like"/>
    <property type="match status" value="1"/>
</dbReference>
<evidence type="ECO:0000313" key="3">
    <source>
        <dbReference type="Proteomes" id="UP000550401"/>
    </source>
</evidence>
<reference evidence="2 3" key="1">
    <citation type="submission" date="2020-07" db="EMBL/GenBank/DDBJ databases">
        <title>Genomic Encyclopedia of Type Strains, Phase IV (KMG-V): Genome sequencing to study the core and pangenomes of soil and plant-associated prokaryotes.</title>
        <authorList>
            <person name="Whitman W."/>
        </authorList>
    </citation>
    <scope>NUCLEOTIDE SEQUENCE [LARGE SCALE GENOMIC DNA]</scope>
    <source>
        <strain evidence="2 3">RH2WT43</strain>
    </source>
</reference>
<feature type="chain" id="PRO_5032687706" description="Carboxypeptidase family protein" evidence="1">
    <location>
        <begin position="22"/>
        <end position="122"/>
    </location>
</feature>